<name>A0A022QGS3_ERYGU</name>
<keyword evidence="1" id="KW-0472">Membrane</keyword>
<reference evidence="2 3" key="1">
    <citation type="journal article" date="2013" name="Proc. Natl. Acad. Sci. U.S.A.">
        <title>Fine-scale variation in meiotic recombination in Mimulus inferred from population shotgun sequencing.</title>
        <authorList>
            <person name="Hellsten U."/>
            <person name="Wright K.M."/>
            <person name="Jenkins J."/>
            <person name="Shu S."/>
            <person name="Yuan Y."/>
            <person name="Wessler S.R."/>
            <person name="Schmutz J."/>
            <person name="Willis J.H."/>
            <person name="Rokhsar D.S."/>
        </authorList>
    </citation>
    <scope>NUCLEOTIDE SEQUENCE [LARGE SCALE GENOMIC DNA]</scope>
    <source>
        <strain evidence="3">cv. DUN x IM62</strain>
    </source>
</reference>
<keyword evidence="1" id="KW-0812">Transmembrane</keyword>
<dbReference type="STRING" id="4155.A0A022QGS3"/>
<sequence>FFSLTIHKTTSPTSFPKTHETITHLPSQTPKPNPCLFSAINRHSKIPASYWIWRVDPAFIAQERERRCFSPLWVAFSILIGGLLLDVLISVTLGGGT</sequence>
<keyword evidence="1" id="KW-1133">Transmembrane helix</keyword>
<evidence type="ECO:0000313" key="3">
    <source>
        <dbReference type="Proteomes" id="UP000030748"/>
    </source>
</evidence>
<dbReference type="Proteomes" id="UP000030748">
    <property type="component" value="Unassembled WGS sequence"/>
</dbReference>
<organism evidence="2 3">
    <name type="scientific">Erythranthe guttata</name>
    <name type="common">Yellow monkey flower</name>
    <name type="synonym">Mimulus guttatus</name>
    <dbReference type="NCBI Taxonomy" id="4155"/>
    <lineage>
        <taxon>Eukaryota</taxon>
        <taxon>Viridiplantae</taxon>
        <taxon>Streptophyta</taxon>
        <taxon>Embryophyta</taxon>
        <taxon>Tracheophyta</taxon>
        <taxon>Spermatophyta</taxon>
        <taxon>Magnoliopsida</taxon>
        <taxon>eudicotyledons</taxon>
        <taxon>Gunneridae</taxon>
        <taxon>Pentapetalae</taxon>
        <taxon>asterids</taxon>
        <taxon>lamiids</taxon>
        <taxon>Lamiales</taxon>
        <taxon>Phrymaceae</taxon>
        <taxon>Erythranthe</taxon>
    </lineage>
</organism>
<proteinExistence type="predicted"/>
<accession>A0A022QGS3</accession>
<evidence type="ECO:0000256" key="1">
    <source>
        <dbReference type="SAM" id="Phobius"/>
    </source>
</evidence>
<dbReference type="AlphaFoldDB" id="A0A022QGS3"/>
<keyword evidence="3" id="KW-1185">Reference proteome</keyword>
<feature type="non-terminal residue" evidence="2">
    <location>
        <position position="1"/>
    </location>
</feature>
<dbReference type="EMBL" id="KI631600">
    <property type="protein sequence ID" value="EYU26789.1"/>
    <property type="molecule type" value="Genomic_DNA"/>
</dbReference>
<evidence type="ECO:0000313" key="2">
    <source>
        <dbReference type="EMBL" id="EYU26789.1"/>
    </source>
</evidence>
<gene>
    <name evidence="2" type="ORF">MIMGU_mgv11b016817mg</name>
</gene>
<protein>
    <submittedName>
        <fullName evidence="2">Uncharacterized protein</fullName>
    </submittedName>
</protein>
<feature type="transmembrane region" description="Helical" evidence="1">
    <location>
        <begin position="72"/>
        <end position="93"/>
    </location>
</feature>
<feature type="non-terminal residue" evidence="2">
    <location>
        <position position="97"/>
    </location>
</feature>